<dbReference type="CDD" id="cd00033">
    <property type="entry name" value="CCP"/>
    <property type="match status" value="2"/>
</dbReference>
<dbReference type="InterPro" id="IPR000436">
    <property type="entry name" value="Sushi_SCR_CCP_dom"/>
</dbReference>
<comment type="cofactor">
    <cofactor evidence="12 13">
        <name>Zn(2+)</name>
        <dbReference type="ChEBI" id="CHEBI:29105"/>
    </cofactor>
    <text evidence="12 13">Binds 1 zinc ion per subunit.</text>
</comment>
<evidence type="ECO:0000256" key="11">
    <source>
        <dbReference type="PROSITE-ProRule" id="PRU00302"/>
    </source>
</evidence>
<dbReference type="GO" id="GO:0008270">
    <property type="term" value="F:zinc ion binding"/>
    <property type="evidence" value="ECO:0007669"/>
    <property type="project" value="UniProtKB-UniRule"/>
</dbReference>
<accession>A0AAE1B7H7</accession>
<dbReference type="Pfam" id="PF00431">
    <property type="entry name" value="CUB"/>
    <property type="match status" value="1"/>
</dbReference>
<dbReference type="InterPro" id="IPR018378">
    <property type="entry name" value="C-type_lectin_CS"/>
</dbReference>
<comment type="caution">
    <text evidence="20">The sequence shown here is derived from an EMBL/GenBank/DDBJ whole genome shotgun (WGS) entry which is preliminary data.</text>
</comment>
<feature type="domain" description="Peptidase M12A" evidence="19">
    <location>
        <begin position="119"/>
        <end position="326"/>
    </location>
</feature>
<dbReference type="SUPFAM" id="SSF57535">
    <property type="entry name" value="Complement control module/SCR domain"/>
    <property type="match status" value="2"/>
</dbReference>
<evidence type="ECO:0000256" key="14">
    <source>
        <dbReference type="SAM" id="MobiDB-lite"/>
    </source>
</evidence>
<dbReference type="InterPro" id="IPR000859">
    <property type="entry name" value="CUB_dom"/>
</dbReference>
<dbReference type="SUPFAM" id="SSF56436">
    <property type="entry name" value="C-type lectin-like"/>
    <property type="match status" value="2"/>
</dbReference>
<feature type="domain" description="Kringle" evidence="17">
    <location>
        <begin position="701"/>
        <end position="786"/>
    </location>
</feature>
<evidence type="ECO:0000256" key="1">
    <source>
        <dbReference type="ARBA" id="ARBA00022572"/>
    </source>
</evidence>
<dbReference type="Pfam" id="PF01400">
    <property type="entry name" value="Astacin"/>
    <property type="match status" value="1"/>
</dbReference>
<feature type="domain" description="Sushi" evidence="18">
    <location>
        <begin position="820"/>
        <end position="877"/>
    </location>
</feature>
<evidence type="ECO:0000256" key="8">
    <source>
        <dbReference type="ARBA" id="ARBA00023049"/>
    </source>
</evidence>
<feature type="binding site" evidence="12">
    <location>
        <position position="227"/>
    </location>
    <ligand>
        <name>Zn(2+)</name>
        <dbReference type="ChEBI" id="CHEBI:29105"/>
        <note>catalytic</note>
    </ligand>
</feature>
<evidence type="ECO:0000256" key="6">
    <source>
        <dbReference type="ARBA" id="ARBA00022801"/>
    </source>
</evidence>
<dbReference type="Gene3D" id="2.40.20.10">
    <property type="entry name" value="Plasminogen Kringle 4"/>
    <property type="match status" value="1"/>
</dbReference>
<dbReference type="SMART" id="SM00235">
    <property type="entry name" value="ZnMc"/>
    <property type="match status" value="1"/>
</dbReference>
<dbReference type="Pfam" id="PF00084">
    <property type="entry name" value="Sushi"/>
    <property type="match status" value="1"/>
</dbReference>
<evidence type="ECO:0000256" key="9">
    <source>
        <dbReference type="ARBA" id="ARBA00023157"/>
    </source>
</evidence>
<feature type="domain" description="C-type lectin" evidence="16">
    <location>
        <begin position="887"/>
        <end position="992"/>
    </location>
</feature>
<keyword evidence="8 12" id="KW-0482">Metalloprotease</keyword>
<name>A0AAE1B7H7_9GAST</name>
<dbReference type="PROSITE" id="PS50041">
    <property type="entry name" value="C_TYPE_LECTIN_2"/>
    <property type="match status" value="2"/>
</dbReference>
<feature type="active site" evidence="12">
    <location>
        <position position="228"/>
    </location>
</feature>
<dbReference type="InterPro" id="IPR013806">
    <property type="entry name" value="Kringle-like"/>
</dbReference>
<dbReference type="InterPro" id="IPR031569">
    <property type="entry name" value="ApeC"/>
</dbReference>
<dbReference type="Gene3D" id="2.60.120.290">
    <property type="entry name" value="Spermadhesin, CUB domain"/>
    <property type="match status" value="1"/>
</dbReference>
<keyword evidence="1 10" id="KW-0420">Kringle</keyword>
<evidence type="ECO:0000313" key="21">
    <source>
        <dbReference type="Proteomes" id="UP001283361"/>
    </source>
</evidence>
<dbReference type="InterPro" id="IPR001304">
    <property type="entry name" value="C-type_lectin-like"/>
</dbReference>
<keyword evidence="2 12" id="KW-0645">Protease</keyword>
<dbReference type="SUPFAM" id="SSF57440">
    <property type="entry name" value="Kringle-like"/>
    <property type="match status" value="1"/>
</dbReference>
<feature type="chain" id="PRO_5041772445" description="Metalloendopeptidase" evidence="13">
    <location>
        <begin position="23"/>
        <end position="1258"/>
    </location>
</feature>
<feature type="compositionally biased region" description="Polar residues" evidence="14">
    <location>
        <begin position="1212"/>
        <end position="1227"/>
    </location>
</feature>
<proteinExistence type="predicted"/>
<keyword evidence="4 13" id="KW-0732">Signal</keyword>
<dbReference type="InterPro" id="IPR016187">
    <property type="entry name" value="CTDL_fold"/>
</dbReference>
<keyword evidence="6 12" id="KW-0378">Hydrolase</keyword>
<evidence type="ECO:0000259" key="15">
    <source>
        <dbReference type="PROSITE" id="PS01180"/>
    </source>
</evidence>
<keyword evidence="5" id="KW-0430">Lectin</keyword>
<feature type="region of interest" description="Disordered" evidence="14">
    <location>
        <begin position="1194"/>
        <end position="1227"/>
    </location>
</feature>
<gene>
    <name evidence="20" type="ORF">RRG08_001264</name>
</gene>
<dbReference type="GO" id="GO:0030246">
    <property type="term" value="F:carbohydrate binding"/>
    <property type="evidence" value="ECO:0007669"/>
    <property type="project" value="UniProtKB-KW"/>
</dbReference>
<dbReference type="CDD" id="cd00037">
    <property type="entry name" value="CLECT"/>
    <property type="match status" value="1"/>
</dbReference>
<dbReference type="PROSITE" id="PS50070">
    <property type="entry name" value="KRINGLE_2"/>
    <property type="match status" value="1"/>
</dbReference>
<feature type="binding site" evidence="12">
    <location>
        <position position="237"/>
    </location>
    <ligand>
        <name>Zn(2+)</name>
        <dbReference type="ChEBI" id="CHEBI:29105"/>
        <note>catalytic</note>
    </ligand>
</feature>
<evidence type="ECO:0000259" key="16">
    <source>
        <dbReference type="PROSITE" id="PS50041"/>
    </source>
</evidence>
<feature type="compositionally biased region" description="Basic and acidic residues" evidence="14">
    <location>
        <begin position="1194"/>
        <end position="1204"/>
    </location>
</feature>
<evidence type="ECO:0000256" key="12">
    <source>
        <dbReference type="PROSITE-ProRule" id="PRU01211"/>
    </source>
</evidence>
<dbReference type="PROSITE" id="PS50923">
    <property type="entry name" value="SUSHI"/>
    <property type="match status" value="1"/>
</dbReference>
<evidence type="ECO:0000256" key="13">
    <source>
        <dbReference type="RuleBase" id="RU361183"/>
    </source>
</evidence>
<keyword evidence="3 12" id="KW-0479">Metal-binding</keyword>
<dbReference type="Proteomes" id="UP001283361">
    <property type="component" value="Unassembled WGS sequence"/>
</dbReference>
<dbReference type="PANTHER" id="PTHR22799:SF6">
    <property type="entry name" value="C-TYPE LECTIN DOMAIN FAMILY 4 MEMBER M-LIKE"/>
    <property type="match status" value="1"/>
</dbReference>
<reference evidence="20" key="1">
    <citation type="journal article" date="2023" name="G3 (Bethesda)">
        <title>A reference genome for the long-term kleptoplast-retaining sea slug Elysia crispata morphotype clarki.</title>
        <authorList>
            <person name="Eastman K.E."/>
            <person name="Pendleton A.L."/>
            <person name="Shaikh M.A."/>
            <person name="Suttiyut T."/>
            <person name="Ogas R."/>
            <person name="Tomko P."/>
            <person name="Gavelis G."/>
            <person name="Widhalm J.R."/>
            <person name="Wisecaver J.H."/>
        </authorList>
    </citation>
    <scope>NUCLEOTIDE SEQUENCE</scope>
    <source>
        <strain evidence="20">ECLA1</strain>
    </source>
</reference>
<dbReference type="SUPFAM" id="SSF49854">
    <property type="entry name" value="Spermadhesin, CUB domain"/>
    <property type="match status" value="1"/>
</dbReference>
<evidence type="ECO:0000259" key="18">
    <source>
        <dbReference type="PROSITE" id="PS50923"/>
    </source>
</evidence>
<dbReference type="EC" id="3.4.24.-" evidence="13"/>
<dbReference type="PANTHER" id="PTHR22799">
    <property type="entry name" value="TETRANECTIN-RELATED"/>
    <property type="match status" value="1"/>
</dbReference>
<evidence type="ECO:0000313" key="20">
    <source>
        <dbReference type="EMBL" id="KAK3801020.1"/>
    </source>
</evidence>
<dbReference type="SMART" id="SM00032">
    <property type="entry name" value="CCP"/>
    <property type="match status" value="2"/>
</dbReference>
<feature type="domain" description="C-type lectin" evidence="16">
    <location>
        <begin position="1117"/>
        <end position="1211"/>
    </location>
</feature>
<dbReference type="Gene3D" id="3.10.100.10">
    <property type="entry name" value="Mannose-Binding Protein A, subunit A"/>
    <property type="match status" value="2"/>
</dbReference>
<dbReference type="InterPro" id="IPR001506">
    <property type="entry name" value="Peptidase_M12A"/>
</dbReference>
<dbReference type="InterPro" id="IPR035914">
    <property type="entry name" value="Sperma_CUB_dom_sf"/>
</dbReference>
<feature type="domain" description="CUB" evidence="15">
    <location>
        <begin position="581"/>
        <end position="689"/>
    </location>
</feature>
<feature type="binding site" evidence="12">
    <location>
        <position position="231"/>
    </location>
    <ligand>
        <name>Zn(2+)</name>
        <dbReference type="ChEBI" id="CHEBI:29105"/>
        <note>catalytic</note>
    </ligand>
</feature>
<dbReference type="PROSITE" id="PS00615">
    <property type="entry name" value="C_TYPE_LECTIN_1"/>
    <property type="match status" value="1"/>
</dbReference>
<dbReference type="GO" id="GO:0004222">
    <property type="term" value="F:metalloendopeptidase activity"/>
    <property type="evidence" value="ECO:0007669"/>
    <property type="project" value="UniProtKB-UniRule"/>
</dbReference>
<evidence type="ECO:0000256" key="2">
    <source>
        <dbReference type="ARBA" id="ARBA00022670"/>
    </source>
</evidence>
<dbReference type="PROSITE" id="PS01180">
    <property type="entry name" value="CUB"/>
    <property type="match status" value="1"/>
</dbReference>
<evidence type="ECO:0000256" key="3">
    <source>
        <dbReference type="ARBA" id="ARBA00022723"/>
    </source>
</evidence>
<dbReference type="SMART" id="SM00042">
    <property type="entry name" value="CUB"/>
    <property type="match status" value="1"/>
</dbReference>
<organism evidence="20 21">
    <name type="scientific">Elysia crispata</name>
    <name type="common">lettuce slug</name>
    <dbReference type="NCBI Taxonomy" id="231223"/>
    <lineage>
        <taxon>Eukaryota</taxon>
        <taxon>Metazoa</taxon>
        <taxon>Spiralia</taxon>
        <taxon>Lophotrochozoa</taxon>
        <taxon>Mollusca</taxon>
        <taxon>Gastropoda</taxon>
        <taxon>Heterobranchia</taxon>
        <taxon>Euthyneura</taxon>
        <taxon>Panpulmonata</taxon>
        <taxon>Sacoglossa</taxon>
        <taxon>Placobranchoidea</taxon>
        <taxon>Plakobranchidae</taxon>
        <taxon>Elysia</taxon>
    </lineage>
</organism>
<evidence type="ECO:0000259" key="19">
    <source>
        <dbReference type="PROSITE" id="PS51864"/>
    </source>
</evidence>
<dbReference type="InterPro" id="IPR000001">
    <property type="entry name" value="Kringle"/>
</dbReference>
<dbReference type="PRINTS" id="PR00480">
    <property type="entry name" value="ASTACIN"/>
</dbReference>
<keyword evidence="21" id="KW-1185">Reference proteome</keyword>
<dbReference type="PROSITE" id="PS51864">
    <property type="entry name" value="ASTACIN"/>
    <property type="match status" value="1"/>
</dbReference>
<dbReference type="AlphaFoldDB" id="A0AAE1B7H7"/>
<keyword evidence="11" id="KW-0768">Sushi</keyword>
<dbReference type="CDD" id="cd00041">
    <property type="entry name" value="CUB"/>
    <property type="match status" value="1"/>
</dbReference>
<dbReference type="InterPro" id="IPR006026">
    <property type="entry name" value="Peptidase_Metallo"/>
</dbReference>
<dbReference type="SUPFAM" id="SSF55486">
    <property type="entry name" value="Metalloproteases ('zincins'), catalytic domain"/>
    <property type="match status" value="1"/>
</dbReference>
<keyword evidence="7 12" id="KW-0862">Zinc</keyword>
<evidence type="ECO:0000256" key="7">
    <source>
        <dbReference type="ARBA" id="ARBA00022833"/>
    </source>
</evidence>
<dbReference type="InterPro" id="IPR024079">
    <property type="entry name" value="MetalloPept_cat_dom_sf"/>
</dbReference>
<protein>
    <recommendedName>
        <fullName evidence="13">Metalloendopeptidase</fullName>
        <ecNumber evidence="13">3.4.24.-</ecNumber>
    </recommendedName>
</protein>
<dbReference type="Pfam" id="PF00059">
    <property type="entry name" value="Lectin_C"/>
    <property type="match status" value="2"/>
</dbReference>
<dbReference type="InterPro" id="IPR038178">
    <property type="entry name" value="Kringle_sf"/>
</dbReference>
<dbReference type="InterPro" id="IPR051663">
    <property type="entry name" value="CLec_Tetranectin-domain"/>
</dbReference>
<evidence type="ECO:0000256" key="10">
    <source>
        <dbReference type="PROSITE-ProRule" id="PRU00121"/>
    </source>
</evidence>
<dbReference type="Gene3D" id="2.10.70.10">
    <property type="entry name" value="Complement Module, domain 1"/>
    <property type="match status" value="2"/>
</dbReference>
<dbReference type="SMART" id="SM00034">
    <property type="entry name" value="CLECT"/>
    <property type="match status" value="2"/>
</dbReference>
<comment type="caution">
    <text evidence="10">Lacks conserved residue(s) required for the propagation of feature annotation.</text>
</comment>
<feature type="signal peptide" evidence="13">
    <location>
        <begin position="1"/>
        <end position="22"/>
    </location>
</feature>
<dbReference type="EMBL" id="JAWDGP010000384">
    <property type="protein sequence ID" value="KAK3801020.1"/>
    <property type="molecule type" value="Genomic_DNA"/>
</dbReference>
<dbReference type="Gene3D" id="3.40.390.10">
    <property type="entry name" value="Collagenase (Catalytic Domain)"/>
    <property type="match status" value="1"/>
</dbReference>
<keyword evidence="9" id="KW-1015">Disulfide bond</keyword>
<dbReference type="InterPro" id="IPR016186">
    <property type="entry name" value="C-type_lectin-like/link_sf"/>
</dbReference>
<dbReference type="GO" id="GO:0006508">
    <property type="term" value="P:proteolysis"/>
    <property type="evidence" value="ECO:0007669"/>
    <property type="project" value="UniProtKB-KW"/>
</dbReference>
<dbReference type="SMART" id="SM00130">
    <property type="entry name" value="KR"/>
    <property type="match status" value="1"/>
</dbReference>
<sequence>MFRSRIWARNLLLITVISCIVALGFDKRNDTDFTDGEGIVEQYLMARQEAEHELEEFYETATPGDEPDWKSEAMENLRFNRERLYQAGLSAKDVDDLIEGDPGMSMARTVGQNSRRKCRSTRKRTIEIKPSRRWTKAIVPFVFIETTSEAGQTEIIRSMRTYERFTCLRYVPWSEADALTTNKRLGLGHESYLSFVDGRGCWSFQGNIRKSVGGQKISCCGGYTCIHEIGHAMGESHEHQSPNPDRNRMIRINPDGIQDSKIKSYSENDGRYVKSVGFDLSSYMHYAPWSFSVSGKKTFIKLFPELPHKNSYFYLMREVSLEHKCQDHCGGFPLTCENDGYLTLVDDKCSCKCIPGLDPATGCTSVFKSDPEDIAFPEGQYAFPAHSSGCPDGSFLLGSRTQINDGGNLKTQPFSVGFDVSDKKVEHKFCIKDLPSEDTIWPGANFCMYRRGGTCPKGFKDGFIQFNDSPTSTSPNEQSGELPDGVYGDDTRFEYCCTNTGFSKDELLLPSRKLFSLIKRRKQNCPKVRGMHYKVNNLRIRNGKDDGIAKAGGHHPMYREDKITMGYWTAFCSYTPAMLDCGDVIELDYSNREVTIHSPDAPELECYWLIKAPEGERLKLNFNDFDIKGAMGSCIDDLEVRYVRPGQPGIKFCGPKWERTIISINNTIHMRLSTYGDSSSRFTATIKLVEDADLCYQASDRGMTYDGDVNFTRDFEPCLPWHRMTHCEVHPFQTDKFNTILEGNSCRNPDQGTGFMPWCYTEANNCIRNYCDVCLLSKRFDRVDNCDELKASGKCNLKECAKTCADQYPEPNVPTKARDVSCPVPGPAPDGVPVDVTKNRFAVGETVKYKCEHDSSFKLRYCLSSGLWSAMGMVCSECPVEFLLNMDNKKCYFFPKIKKSAVDASKFCEAKGAVLAFPESEEENVYLRSFGTSNILLGFTDKIMEGKFMTATGKPVNYTKWAKSEPNNYRGREDCAEMSIDGFWNDVRCTRRSRHFVCQAPMTPLRDCLDFSDQCVKLFALYPAMCGEFSGFAEMHCRYTCGFCELENAPTCTVDTPGAEGETTELTRGMTMKYSCDKHYTPLSGDAVRGCQADGSLSGTPLECIKDCPNGWTINLETMHCYKMFDTPKNFSAAEADCEESHGTLATAYDAKEQAFVSSLKGVKEAIWLGLSDTTVEGTFRWANGSRLAYSNWKEGEPNDKGSAGEDCVQMHSPSKHTSSSTGQRPYQRSLKLGCQAKIWLKIQRPKDQSPPFLAITV</sequence>
<dbReference type="Pfam" id="PF00051">
    <property type="entry name" value="Kringle"/>
    <property type="match status" value="1"/>
</dbReference>
<evidence type="ECO:0000256" key="5">
    <source>
        <dbReference type="ARBA" id="ARBA00022734"/>
    </source>
</evidence>
<evidence type="ECO:0000259" key="17">
    <source>
        <dbReference type="PROSITE" id="PS50070"/>
    </source>
</evidence>
<dbReference type="Pfam" id="PF16977">
    <property type="entry name" value="ApeC"/>
    <property type="match status" value="1"/>
</dbReference>
<evidence type="ECO:0000256" key="4">
    <source>
        <dbReference type="ARBA" id="ARBA00022729"/>
    </source>
</evidence>
<dbReference type="InterPro" id="IPR035976">
    <property type="entry name" value="Sushi/SCR/CCP_sf"/>
</dbReference>